<organism evidence="1 2">
    <name type="scientific">Aphis craccivora</name>
    <name type="common">Cowpea aphid</name>
    <dbReference type="NCBI Taxonomy" id="307492"/>
    <lineage>
        <taxon>Eukaryota</taxon>
        <taxon>Metazoa</taxon>
        <taxon>Ecdysozoa</taxon>
        <taxon>Arthropoda</taxon>
        <taxon>Hexapoda</taxon>
        <taxon>Insecta</taxon>
        <taxon>Pterygota</taxon>
        <taxon>Neoptera</taxon>
        <taxon>Paraneoptera</taxon>
        <taxon>Hemiptera</taxon>
        <taxon>Sternorrhyncha</taxon>
        <taxon>Aphidomorpha</taxon>
        <taxon>Aphidoidea</taxon>
        <taxon>Aphididae</taxon>
        <taxon>Aphidini</taxon>
        <taxon>Aphis</taxon>
        <taxon>Aphis</taxon>
    </lineage>
</organism>
<keyword evidence="2" id="KW-1185">Reference proteome</keyword>
<protein>
    <submittedName>
        <fullName evidence="1">Putative RNA-directed DNA polymerase</fullName>
    </submittedName>
</protein>
<gene>
    <name evidence="1" type="ORF">FWK35_00008128</name>
</gene>
<accession>A0A6G0YLK7</accession>
<proteinExistence type="predicted"/>
<keyword evidence="1" id="KW-0808">Transferase</keyword>
<sequence>PNTLYHHSKCSTRFYSLTNALWKATKNITKQNTSFIFFPNSDDINLDHVKHIITSLSNTPSEIQYLIKNLPLKKYPGQDLINNFIIKHLPKRAILFSTQLYNSILRLSD</sequence>
<evidence type="ECO:0000313" key="2">
    <source>
        <dbReference type="Proteomes" id="UP000478052"/>
    </source>
</evidence>
<dbReference type="OrthoDB" id="6627038at2759"/>
<reference evidence="1 2" key="1">
    <citation type="submission" date="2019-08" db="EMBL/GenBank/DDBJ databases">
        <title>Whole genome of Aphis craccivora.</title>
        <authorList>
            <person name="Voronova N.V."/>
            <person name="Shulinski R.S."/>
            <person name="Bandarenka Y.V."/>
            <person name="Zhorov D.G."/>
            <person name="Warner D."/>
        </authorList>
    </citation>
    <scope>NUCLEOTIDE SEQUENCE [LARGE SCALE GENOMIC DNA]</scope>
    <source>
        <strain evidence="1">180601</strain>
        <tissue evidence="1">Whole Body</tissue>
    </source>
</reference>
<comment type="caution">
    <text evidence="1">The sequence shown here is derived from an EMBL/GenBank/DDBJ whole genome shotgun (WGS) entry which is preliminary data.</text>
</comment>
<dbReference type="GO" id="GO:0003964">
    <property type="term" value="F:RNA-directed DNA polymerase activity"/>
    <property type="evidence" value="ECO:0007669"/>
    <property type="project" value="UniProtKB-KW"/>
</dbReference>
<dbReference type="EMBL" id="VUJU01003429">
    <property type="protein sequence ID" value="KAF0757926.1"/>
    <property type="molecule type" value="Genomic_DNA"/>
</dbReference>
<dbReference type="AlphaFoldDB" id="A0A6G0YLK7"/>
<dbReference type="Proteomes" id="UP000478052">
    <property type="component" value="Unassembled WGS sequence"/>
</dbReference>
<keyword evidence="1" id="KW-0548">Nucleotidyltransferase</keyword>
<feature type="non-terminal residue" evidence="1">
    <location>
        <position position="109"/>
    </location>
</feature>
<keyword evidence="1" id="KW-0695">RNA-directed DNA polymerase</keyword>
<feature type="non-terminal residue" evidence="1">
    <location>
        <position position="1"/>
    </location>
</feature>
<evidence type="ECO:0000313" key="1">
    <source>
        <dbReference type="EMBL" id="KAF0757926.1"/>
    </source>
</evidence>
<name>A0A6G0YLK7_APHCR</name>